<accession>A0A212KJW4</accession>
<dbReference type="FunFam" id="3.20.20.150:FF:000007">
    <property type="entry name" value="Hydroxypyruvate isomerase"/>
    <property type="match status" value="1"/>
</dbReference>
<dbReference type="InterPro" id="IPR013022">
    <property type="entry name" value="Xyl_isomerase-like_TIM-brl"/>
</dbReference>
<evidence type="ECO:0000313" key="5">
    <source>
        <dbReference type="EMBL" id="SBW11941.1"/>
    </source>
</evidence>
<sequence>MVKFAANLTMMFKEVEFLDRIDRAAACGFGAVEFLFPYDYPAAEIKARLDRHGLTLALFNMFAGDWAGGERGFAARPGKVAEFRASVDQALDYAKALGCTRVHTMSGVTAKEPDRAACEATWIDNLRWAADRAARAGVTLLIEPLNTRDMPGYFVTHQDEALALIERVGRPNVKLQFDVYHAQIMDGDITRRIERLAGKYAHVQIASIPDRHEPDAGEIDYAHVFAAFDRTGYDGWIGCEYNPRGATEDGLGWFAPFRA</sequence>
<dbReference type="Pfam" id="PF01261">
    <property type="entry name" value="AP_endonuc_2"/>
    <property type="match status" value="1"/>
</dbReference>
<reference evidence="5" key="1">
    <citation type="submission" date="2016-04" db="EMBL/GenBank/DDBJ databases">
        <authorList>
            <person name="Evans L.H."/>
            <person name="Alamgir A."/>
            <person name="Owens N."/>
            <person name="Weber N.D."/>
            <person name="Virtaneva K."/>
            <person name="Barbian K."/>
            <person name="Babar A."/>
            <person name="Rosenke K."/>
        </authorList>
    </citation>
    <scope>NUCLEOTIDE SEQUENCE</scope>
    <source>
        <strain evidence="5">86</strain>
    </source>
</reference>
<feature type="domain" description="Xylose isomerase-like TIM barrel" evidence="4">
    <location>
        <begin position="21"/>
        <end position="255"/>
    </location>
</feature>
<gene>
    <name evidence="5" type="primary">ygbM</name>
    <name evidence="5" type="ORF">KL86APRO_20363</name>
</gene>
<evidence type="ECO:0000256" key="1">
    <source>
        <dbReference type="ARBA" id="ARBA00023235"/>
    </source>
</evidence>
<feature type="active site" description="Proton donor/acceptor" evidence="3">
    <location>
        <position position="143"/>
    </location>
</feature>
<name>A0A212KJW4_9PROT</name>
<dbReference type="PANTHER" id="PTHR43489:SF6">
    <property type="entry name" value="HYDROXYPYRUVATE ISOMERASE-RELATED"/>
    <property type="match status" value="1"/>
</dbReference>
<keyword evidence="1 2" id="KW-0413">Isomerase</keyword>
<dbReference type="PANTHER" id="PTHR43489">
    <property type="entry name" value="ISOMERASE"/>
    <property type="match status" value="1"/>
</dbReference>
<dbReference type="InterPro" id="IPR036237">
    <property type="entry name" value="Xyl_isomerase-like_sf"/>
</dbReference>
<dbReference type="PIRSF" id="PIRSF006241">
    <property type="entry name" value="HyI"/>
    <property type="match status" value="1"/>
</dbReference>
<dbReference type="AlphaFoldDB" id="A0A212KJW4"/>
<feature type="active site" description="Proton donor/acceptor" evidence="3">
    <location>
        <position position="240"/>
    </location>
</feature>
<organism evidence="5">
    <name type="scientific">uncultured Alphaproteobacteria bacterium</name>
    <dbReference type="NCBI Taxonomy" id="91750"/>
    <lineage>
        <taxon>Bacteria</taxon>
        <taxon>Pseudomonadati</taxon>
        <taxon>Pseudomonadota</taxon>
        <taxon>Alphaproteobacteria</taxon>
        <taxon>environmental samples</taxon>
    </lineage>
</organism>
<evidence type="ECO:0000259" key="4">
    <source>
        <dbReference type="Pfam" id="PF01261"/>
    </source>
</evidence>
<proteinExistence type="inferred from homology"/>
<protein>
    <recommendedName>
        <fullName evidence="4">Xylose isomerase-like TIM barrel domain-containing protein</fullName>
    </recommendedName>
</protein>
<dbReference type="SUPFAM" id="SSF51658">
    <property type="entry name" value="Xylose isomerase-like"/>
    <property type="match status" value="1"/>
</dbReference>
<dbReference type="GO" id="GO:0008903">
    <property type="term" value="F:hydroxypyruvate isomerase activity"/>
    <property type="evidence" value="ECO:0007669"/>
    <property type="project" value="TreeGrafter"/>
</dbReference>
<evidence type="ECO:0000256" key="3">
    <source>
        <dbReference type="PIRSR" id="PIRSR006241-50"/>
    </source>
</evidence>
<comment type="similarity">
    <text evidence="2">Belongs to the hyi family.</text>
</comment>
<dbReference type="GO" id="GO:0046487">
    <property type="term" value="P:glyoxylate metabolic process"/>
    <property type="evidence" value="ECO:0007669"/>
    <property type="project" value="TreeGrafter"/>
</dbReference>
<dbReference type="Gene3D" id="3.20.20.150">
    <property type="entry name" value="Divalent-metal-dependent TIM barrel enzymes"/>
    <property type="match status" value="1"/>
</dbReference>
<dbReference type="EMBL" id="FLUO01000002">
    <property type="protein sequence ID" value="SBW11941.1"/>
    <property type="molecule type" value="Genomic_DNA"/>
</dbReference>
<dbReference type="InterPro" id="IPR053398">
    <property type="entry name" value="HPT_OtnI_isomerases"/>
</dbReference>
<dbReference type="InterPro" id="IPR026040">
    <property type="entry name" value="HyI-like"/>
</dbReference>
<dbReference type="InterPro" id="IPR050417">
    <property type="entry name" value="Sugar_Epim/Isomerase"/>
</dbReference>
<evidence type="ECO:0000256" key="2">
    <source>
        <dbReference type="PIRNR" id="PIRNR006241"/>
    </source>
</evidence>
<dbReference type="NCBIfam" id="NF043033">
    <property type="entry name" value="OxoTetrIsom"/>
    <property type="match status" value="1"/>
</dbReference>